<dbReference type="EMBL" id="PFBH01000017">
    <property type="protein sequence ID" value="PIR85022.1"/>
    <property type="molecule type" value="Genomic_DNA"/>
</dbReference>
<organism evidence="2 3">
    <name type="scientific">Candidatus Kaiserbacteria bacterium CG10_big_fil_rev_8_21_14_0_10_45_20</name>
    <dbReference type="NCBI Taxonomy" id="1974607"/>
    <lineage>
        <taxon>Bacteria</taxon>
        <taxon>Candidatus Kaiseribacteriota</taxon>
    </lineage>
</organism>
<evidence type="ECO:0000256" key="1">
    <source>
        <dbReference type="SAM" id="MobiDB-lite"/>
    </source>
</evidence>
<sequence>MTHEAQPSFDDTEMIMVQPDKKGNGYIATQGSRVERGSTAPEAMSKILGRSLRIPTDREY</sequence>
<evidence type="ECO:0000313" key="3">
    <source>
        <dbReference type="Proteomes" id="UP000229315"/>
    </source>
</evidence>
<name>A0A2H0UF48_9BACT</name>
<gene>
    <name evidence="2" type="ORF">COU15_02950</name>
</gene>
<accession>A0A2H0UF48</accession>
<reference evidence="3" key="1">
    <citation type="submission" date="2017-09" db="EMBL/GenBank/DDBJ databases">
        <title>Depth-based differentiation of microbial function through sediment-hosted aquifers and enrichment of novel symbionts in the deep terrestrial subsurface.</title>
        <authorList>
            <person name="Probst A.J."/>
            <person name="Ladd B."/>
            <person name="Jarett J.K."/>
            <person name="Geller-Mcgrath D.E."/>
            <person name="Sieber C.M.K."/>
            <person name="Emerson J.B."/>
            <person name="Anantharaman K."/>
            <person name="Thomas B.C."/>
            <person name="Malmstrom R."/>
            <person name="Stieglmeier M."/>
            <person name="Klingl A."/>
            <person name="Woyke T."/>
            <person name="Ryan C.M."/>
            <person name="Banfield J.F."/>
        </authorList>
    </citation>
    <scope>NUCLEOTIDE SEQUENCE [LARGE SCALE GENOMIC DNA]</scope>
</reference>
<feature type="region of interest" description="Disordered" evidence="1">
    <location>
        <begin position="1"/>
        <end position="27"/>
    </location>
</feature>
<dbReference type="Proteomes" id="UP000229315">
    <property type="component" value="Unassembled WGS sequence"/>
</dbReference>
<evidence type="ECO:0000313" key="2">
    <source>
        <dbReference type="EMBL" id="PIR85022.1"/>
    </source>
</evidence>
<proteinExistence type="predicted"/>
<dbReference type="AlphaFoldDB" id="A0A2H0UF48"/>
<comment type="caution">
    <text evidence="2">The sequence shown here is derived from an EMBL/GenBank/DDBJ whole genome shotgun (WGS) entry which is preliminary data.</text>
</comment>
<protein>
    <submittedName>
        <fullName evidence="2">Uncharacterized protein</fullName>
    </submittedName>
</protein>